<sequence length="141" mass="15557">MTDDAQTPYTGRCYCGVLAYAAEGAPVFKAQCHCRECQYFSGGGPNYFMMMPKDGFRWTKGSPQEFTRSDLEGAVTRCFCGQCGTHILTKLPARDHVVLKVGTLDEPSQFGAAKAAIYIVDQQPFHLVPDGLPAFERLPPR</sequence>
<dbReference type="eggNOG" id="COG3791">
    <property type="taxonomic scope" value="Bacteria"/>
</dbReference>
<reference evidence="6 7" key="1">
    <citation type="journal article" date="2014" name="Genome Announc.">
        <title>Draft Genome Sequences of Two Isolates of the Roseobacter Group, Sulfitobacter sp. Strains 3SOLIMAR09 and 1FIGIMAR09, from Harbors of Mallorca Island (Mediterranean Sea).</title>
        <authorList>
            <person name="Mas-Llado M."/>
            <person name="Pina-Villalonga J.M."/>
            <person name="Brunet-Galmes I."/>
            <person name="Nogales B."/>
            <person name="Bosch R."/>
        </authorList>
    </citation>
    <scope>NUCLEOTIDE SEQUENCE [LARGE SCALE GENOMIC DNA]</scope>
    <source>
        <strain evidence="6 7">1FIGIMAR09</strain>
    </source>
</reference>
<dbReference type="InterPro" id="IPR011057">
    <property type="entry name" value="Mss4-like_sf"/>
</dbReference>
<accession>A0A061SWL5</accession>
<dbReference type="RefSeq" id="WP_037905699.1">
    <property type="nucleotide sequence ID" value="NZ_JEMU01000003.1"/>
</dbReference>
<protein>
    <recommendedName>
        <fullName evidence="5">CENP-V/GFA domain-containing protein</fullName>
    </recommendedName>
</protein>
<keyword evidence="7" id="KW-1185">Reference proteome</keyword>
<evidence type="ECO:0000256" key="3">
    <source>
        <dbReference type="ARBA" id="ARBA00022833"/>
    </source>
</evidence>
<evidence type="ECO:0000313" key="6">
    <source>
        <dbReference type="EMBL" id="KAJ04070.1"/>
    </source>
</evidence>
<name>A0A061SWL5_9RHOB</name>
<dbReference type="SUPFAM" id="SSF51316">
    <property type="entry name" value="Mss4-like"/>
    <property type="match status" value="1"/>
</dbReference>
<comment type="caution">
    <text evidence="6">The sequence shown here is derived from an EMBL/GenBank/DDBJ whole genome shotgun (WGS) entry which is preliminary data.</text>
</comment>
<dbReference type="PANTHER" id="PTHR33337:SF40">
    <property type="entry name" value="CENP-V_GFA DOMAIN-CONTAINING PROTEIN-RELATED"/>
    <property type="match status" value="1"/>
</dbReference>
<keyword evidence="4" id="KW-0456">Lyase</keyword>
<dbReference type="PROSITE" id="PS51891">
    <property type="entry name" value="CENP_V_GFA"/>
    <property type="match status" value="1"/>
</dbReference>
<evidence type="ECO:0000313" key="7">
    <source>
        <dbReference type="Proteomes" id="UP000027337"/>
    </source>
</evidence>
<organism evidence="6 7">
    <name type="scientific">Sulfitobacter mediterraneus</name>
    <dbReference type="NCBI Taxonomy" id="83219"/>
    <lineage>
        <taxon>Bacteria</taxon>
        <taxon>Pseudomonadati</taxon>
        <taxon>Pseudomonadota</taxon>
        <taxon>Alphaproteobacteria</taxon>
        <taxon>Rhodobacterales</taxon>
        <taxon>Roseobacteraceae</taxon>
        <taxon>Sulfitobacter</taxon>
    </lineage>
</organism>
<dbReference type="AlphaFoldDB" id="A0A061SWL5"/>
<dbReference type="Proteomes" id="UP000027337">
    <property type="component" value="Unassembled WGS sequence"/>
</dbReference>
<evidence type="ECO:0000256" key="2">
    <source>
        <dbReference type="ARBA" id="ARBA00022723"/>
    </source>
</evidence>
<dbReference type="GO" id="GO:0046872">
    <property type="term" value="F:metal ion binding"/>
    <property type="evidence" value="ECO:0007669"/>
    <property type="project" value="UniProtKB-KW"/>
</dbReference>
<dbReference type="Pfam" id="PF04828">
    <property type="entry name" value="GFA"/>
    <property type="match status" value="1"/>
</dbReference>
<keyword evidence="3" id="KW-0862">Zinc</keyword>
<evidence type="ECO:0000259" key="5">
    <source>
        <dbReference type="PROSITE" id="PS51891"/>
    </source>
</evidence>
<dbReference type="InterPro" id="IPR006913">
    <property type="entry name" value="CENP-V/GFA"/>
</dbReference>
<evidence type="ECO:0000256" key="4">
    <source>
        <dbReference type="ARBA" id="ARBA00023239"/>
    </source>
</evidence>
<dbReference type="GO" id="GO:0016846">
    <property type="term" value="F:carbon-sulfur lyase activity"/>
    <property type="evidence" value="ECO:0007669"/>
    <property type="project" value="InterPro"/>
</dbReference>
<dbReference type="Gene3D" id="3.90.1590.10">
    <property type="entry name" value="glutathione-dependent formaldehyde- activating enzyme (gfa)"/>
    <property type="match status" value="1"/>
</dbReference>
<dbReference type="EMBL" id="JEMU01000003">
    <property type="protein sequence ID" value="KAJ04070.1"/>
    <property type="molecule type" value="Genomic_DNA"/>
</dbReference>
<dbReference type="PANTHER" id="PTHR33337">
    <property type="entry name" value="GFA DOMAIN-CONTAINING PROTEIN"/>
    <property type="match status" value="1"/>
</dbReference>
<evidence type="ECO:0000256" key="1">
    <source>
        <dbReference type="ARBA" id="ARBA00005495"/>
    </source>
</evidence>
<gene>
    <name evidence="6" type="ORF">PM02_04360</name>
</gene>
<comment type="similarity">
    <text evidence="1">Belongs to the Gfa family.</text>
</comment>
<proteinExistence type="inferred from homology"/>
<dbReference type="STRING" id="83219.PM02_04360"/>
<feature type="domain" description="CENP-V/GFA" evidence="5">
    <location>
        <begin position="9"/>
        <end position="126"/>
    </location>
</feature>
<keyword evidence="2" id="KW-0479">Metal-binding</keyword>